<dbReference type="Gene3D" id="1.10.10.10">
    <property type="entry name" value="Winged helix-like DNA-binding domain superfamily/Winged helix DNA-binding domain"/>
    <property type="match status" value="1"/>
</dbReference>
<evidence type="ECO:0000256" key="7">
    <source>
        <dbReference type="PROSITE-ProRule" id="PRU00169"/>
    </source>
</evidence>
<dbReference type="Pfam" id="PF00486">
    <property type="entry name" value="Trans_reg_C"/>
    <property type="match status" value="1"/>
</dbReference>
<dbReference type="GO" id="GO:0000156">
    <property type="term" value="F:phosphorelay response regulator activity"/>
    <property type="evidence" value="ECO:0007669"/>
    <property type="project" value="TreeGrafter"/>
</dbReference>
<dbReference type="SUPFAM" id="SSF52172">
    <property type="entry name" value="CheY-like"/>
    <property type="match status" value="1"/>
</dbReference>
<dbReference type="InterPro" id="IPR036388">
    <property type="entry name" value="WH-like_DNA-bd_sf"/>
</dbReference>
<dbReference type="Gene3D" id="6.10.250.690">
    <property type="match status" value="1"/>
</dbReference>
<feature type="DNA-binding region" description="OmpR/PhoB-type" evidence="8">
    <location>
        <begin position="130"/>
        <end position="229"/>
    </location>
</feature>
<dbReference type="FunFam" id="1.10.10.10:FF:000018">
    <property type="entry name" value="DNA-binding response regulator ResD"/>
    <property type="match status" value="1"/>
</dbReference>
<protein>
    <submittedName>
        <fullName evidence="11">DNA-binding response OmpR family regulator</fullName>
    </submittedName>
</protein>
<name>A0A4R6ZPX7_9LIST</name>
<dbReference type="Proteomes" id="UP000295558">
    <property type="component" value="Unassembled WGS sequence"/>
</dbReference>
<dbReference type="SMART" id="SM00448">
    <property type="entry name" value="REC"/>
    <property type="match status" value="1"/>
</dbReference>
<dbReference type="AlphaFoldDB" id="A0A4R6ZPX7"/>
<evidence type="ECO:0000259" key="10">
    <source>
        <dbReference type="PROSITE" id="PS51755"/>
    </source>
</evidence>
<accession>A0A4R6ZPX7</accession>
<reference evidence="11 12" key="1">
    <citation type="submission" date="2019-03" db="EMBL/GenBank/DDBJ databases">
        <title>Genomic Encyclopedia of Type Strains, Phase III (KMG-III): the genomes of soil and plant-associated and newly described type strains.</title>
        <authorList>
            <person name="Whitman W."/>
        </authorList>
    </citation>
    <scope>NUCLEOTIDE SEQUENCE [LARGE SCALE GENOMIC DNA]</scope>
    <source>
        <strain evidence="11 12">CECT 7972</strain>
    </source>
</reference>
<evidence type="ECO:0000256" key="2">
    <source>
        <dbReference type="ARBA" id="ARBA00022553"/>
    </source>
</evidence>
<keyword evidence="12" id="KW-1185">Reference proteome</keyword>
<dbReference type="SMART" id="SM00862">
    <property type="entry name" value="Trans_reg_C"/>
    <property type="match status" value="1"/>
</dbReference>
<evidence type="ECO:0000256" key="1">
    <source>
        <dbReference type="ARBA" id="ARBA00004496"/>
    </source>
</evidence>
<dbReference type="PROSITE" id="PS51755">
    <property type="entry name" value="OMPR_PHOB"/>
    <property type="match status" value="1"/>
</dbReference>
<evidence type="ECO:0000256" key="8">
    <source>
        <dbReference type="PROSITE-ProRule" id="PRU01091"/>
    </source>
</evidence>
<dbReference type="InterPro" id="IPR001867">
    <property type="entry name" value="OmpR/PhoB-type_DNA-bd"/>
</dbReference>
<evidence type="ECO:0000256" key="5">
    <source>
        <dbReference type="ARBA" id="ARBA00023125"/>
    </source>
</evidence>
<keyword evidence="3" id="KW-0902">Two-component regulatory system</keyword>
<dbReference type="GO" id="GO:0006355">
    <property type="term" value="P:regulation of DNA-templated transcription"/>
    <property type="evidence" value="ECO:0007669"/>
    <property type="project" value="InterPro"/>
</dbReference>
<evidence type="ECO:0000313" key="11">
    <source>
        <dbReference type="EMBL" id="TDR54630.1"/>
    </source>
</evidence>
<dbReference type="GO" id="GO:0032993">
    <property type="term" value="C:protein-DNA complex"/>
    <property type="evidence" value="ECO:0007669"/>
    <property type="project" value="TreeGrafter"/>
</dbReference>
<comment type="subcellular location">
    <subcellularLocation>
        <location evidence="1">Cytoplasm</location>
    </subcellularLocation>
</comment>
<evidence type="ECO:0000259" key="9">
    <source>
        <dbReference type="PROSITE" id="PS50110"/>
    </source>
</evidence>
<dbReference type="Gene3D" id="3.40.50.2300">
    <property type="match status" value="1"/>
</dbReference>
<comment type="caution">
    <text evidence="11">The sequence shown here is derived from an EMBL/GenBank/DDBJ whole genome shotgun (WGS) entry which is preliminary data.</text>
</comment>
<feature type="domain" description="OmpR/PhoB-type" evidence="10">
    <location>
        <begin position="130"/>
        <end position="229"/>
    </location>
</feature>
<dbReference type="PROSITE" id="PS50110">
    <property type="entry name" value="RESPONSE_REGULATORY"/>
    <property type="match status" value="1"/>
</dbReference>
<dbReference type="InterPro" id="IPR011006">
    <property type="entry name" value="CheY-like_superfamily"/>
</dbReference>
<keyword evidence="6" id="KW-0804">Transcription</keyword>
<dbReference type="EMBL" id="SNZK01000002">
    <property type="protein sequence ID" value="TDR54630.1"/>
    <property type="molecule type" value="Genomic_DNA"/>
</dbReference>
<evidence type="ECO:0000313" key="12">
    <source>
        <dbReference type="Proteomes" id="UP000295558"/>
    </source>
</evidence>
<dbReference type="PANTHER" id="PTHR48111">
    <property type="entry name" value="REGULATOR OF RPOS"/>
    <property type="match status" value="1"/>
</dbReference>
<dbReference type="STRING" id="1265846.PROCOU_17269"/>
<gene>
    <name evidence="11" type="ORF">DFP96_102219</name>
</gene>
<feature type="modified residue" description="4-aspartylphosphate" evidence="7">
    <location>
        <position position="54"/>
    </location>
</feature>
<dbReference type="Pfam" id="PF00072">
    <property type="entry name" value="Response_reg"/>
    <property type="match status" value="1"/>
</dbReference>
<keyword evidence="4" id="KW-0805">Transcription regulation</keyword>
<evidence type="ECO:0000256" key="6">
    <source>
        <dbReference type="ARBA" id="ARBA00023163"/>
    </source>
</evidence>
<sequence>MTLGKILIAEDDNDINHLISDVLTRAGYMVTQAFSGTEAKLYWNSEAFDLLLCDLMLPGMTGEELVAEIVEARDAITPIIIISAKNTVMDKVDLLKLGASDYITKPFDIEELLARVEVQLRKKRVESGVKEDLVLNGLRLSKERYSVQLDGTDIHLTAREFGILQLLFSNPGKVFTKENIFASVWGATEFIDENTVNVHMSNIRGKLGKVAPDREFIETIWGIGFKMKS</sequence>
<evidence type="ECO:0000256" key="3">
    <source>
        <dbReference type="ARBA" id="ARBA00023012"/>
    </source>
</evidence>
<dbReference type="InterPro" id="IPR001789">
    <property type="entry name" value="Sig_transdc_resp-reg_receiver"/>
</dbReference>
<dbReference type="InterPro" id="IPR039420">
    <property type="entry name" value="WalR-like"/>
</dbReference>
<keyword evidence="5 8" id="KW-0238">DNA-binding</keyword>
<keyword evidence="2 7" id="KW-0597">Phosphoprotein</keyword>
<proteinExistence type="predicted"/>
<dbReference type="GO" id="GO:0000976">
    <property type="term" value="F:transcription cis-regulatory region binding"/>
    <property type="evidence" value="ECO:0007669"/>
    <property type="project" value="TreeGrafter"/>
</dbReference>
<organism evidence="11 12">
    <name type="scientific">Listeria rocourtiae</name>
    <dbReference type="NCBI Taxonomy" id="647910"/>
    <lineage>
        <taxon>Bacteria</taxon>
        <taxon>Bacillati</taxon>
        <taxon>Bacillota</taxon>
        <taxon>Bacilli</taxon>
        <taxon>Bacillales</taxon>
        <taxon>Listeriaceae</taxon>
        <taxon>Listeria</taxon>
    </lineage>
</organism>
<feature type="domain" description="Response regulatory" evidence="9">
    <location>
        <begin position="5"/>
        <end position="120"/>
    </location>
</feature>
<dbReference type="OrthoDB" id="1655504at2"/>
<dbReference type="RefSeq" id="WP_036074116.1">
    <property type="nucleotide sequence ID" value="NZ_JAARQJ010000014.1"/>
</dbReference>
<dbReference type="CDD" id="cd00383">
    <property type="entry name" value="trans_reg_C"/>
    <property type="match status" value="1"/>
</dbReference>
<dbReference type="PANTHER" id="PTHR48111:SF2">
    <property type="entry name" value="RESPONSE REGULATOR SAER"/>
    <property type="match status" value="1"/>
</dbReference>
<evidence type="ECO:0000256" key="4">
    <source>
        <dbReference type="ARBA" id="ARBA00023015"/>
    </source>
</evidence>
<dbReference type="GO" id="GO:0005829">
    <property type="term" value="C:cytosol"/>
    <property type="evidence" value="ECO:0007669"/>
    <property type="project" value="TreeGrafter"/>
</dbReference>